<sequence length="276" mass="30317">MASKLRLALIQSKVLLNKSSTLQNLSSLIKKACTQENKPDLICLPECFNTPYGHDYFAEYSEEIPGGITSQLISSLARENSVSIVAGSIPEKRDGKIYNTSVVYDNAGSSIGNFSKLHLFDVNFTFIESDSLSSGNKLLDFTLGQFKIGIGICYDIRFPELSLVYANKRGCNVLIFPGAFSTTTGPAHWELLARARALDTQSYVAVCSPACDQTASYISHAHSMVVGPWGNILCNAGKEETIVYADLTLEEINRVRQAIPTGKQRRLDIYTQPESI</sequence>
<name>A0ABD2Q5K7_9PLAT</name>
<evidence type="ECO:0000259" key="6">
    <source>
        <dbReference type="PROSITE" id="PS50263"/>
    </source>
</evidence>
<dbReference type="SUPFAM" id="SSF56317">
    <property type="entry name" value="Carbon-nitrogen hydrolase"/>
    <property type="match status" value="1"/>
</dbReference>
<dbReference type="AlphaFoldDB" id="A0ABD2Q5K7"/>
<comment type="catalytic activity">
    <reaction evidence="5">
        <text>2-oxosuccinamate + H2O = oxaloacetate + NH4(+)</text>
        <dbReference type="Rhea" id="RHEA:59412"/>
        <dbReference type="ChEBI" id="CHEBI:15377"/>
        <dbReference type="ChEBI" id="CHEBI:16452"/>
        <dbReference type="ChEBI" id="CHEBI:28938"/>
        <dbReference type="ChEBI" id="CHEBI:57735"/>
        <dbReference type="EC" id="3.5.1.3"/>
    </reaction>
    <physiologicalReaction direction="left-to-right" evidence="5">
        <dbReference type="Rhea" id="RHEA:59413"/>
    </physiologicalReaction>
</comment>
<dbReference type="InterPro" id="IPR036526">
    <property type="entry name" value="C-N_Hydrolase_sf"/>
</dbReference>
<reference evidence="7 8" key="1">
    <citation type="submission" date="2024-11" db="EMBL/GenBank/DDBJ databases">
        <title>Adaptive evolution of stress response genes in parasites aligns with host niche diversity.</title>
        <authorList>
            <person name="Hahn C."/>
            <person name="Resl P."/>
        </authorList>
    </citation>
    <scope>NUCLEOTIDE SEQUENCE [LARGE SCALE GENOMIC DNA]</scope>
    <source>
        <strain evidence="7">EGGRZ-B1_66</strain>
        <tissue evidence="7">Body</tissue>
    </source>
</reference>
<dbReference type="InterPro" id="IPR045254">
    <property type="entry name" value="Nit1/2_C-N_Hydrolase"/>
</dbReference>
<dbReference type="InterPro" id="IPR003010">
    <property type="entry name" value="C-N_Hydrolase"/>
</dbReference>
<dbReference type="Gene3D" id="3.60.110.10">
    <property type="entry name" value="Carbon-nitrogen hydrolase"/>
    <property type="match status" value="1"/>
</dbReference>
<evidence type="ECO:0000256" key="2">
    <source>
        <dbReference type="ARBA" id="ARBA00036637"/>
    </source>
</evidence>
<dbReference type="Proteomes" id="UP001626550">
    <property type="component" value="Unassembled WGS sequence"/>
</dbReference>
<dbReference type="PROSITE" id="PS50263">
    <property type="entry name" value="CN_HYDROLASE"/>
    <property type="match status" value="1"/>
</dbReference>
<evidence type="ECO:0000256" key="3">
    <source>
        <dbReference type="ARBA" id="ARBA00039118"/>
    </source>
</evidence>
<proteinExistence type="predicted"/>
<evidence type="ECO:0000256" key="1">
    <source>
        <dbReference type="ARBA" id="ARBA00022801"/>
    </source>
</evidence>
<dbReference type="CDD" id="cd07572">
    <property type="entry name" value="nit"/>
    <property type="match status" value="1"/>
</dbReference>
<organism evidence="7 8">
    <name type="scientific">Cichlidogyrus casuarinus</name>
    <dbReference type="NCBI Taxonomy" id="1844966"/>
    <lineage>
        <taxon>Eukaryota</taxon>
        <taxon>Metazoa</taxon>
        <taxon>Spiralia</taxon>
        <taxon>Lophotrochozoa</taxon>
        <taxon>Platyhelminthes</taxon>
        <taxon>Monogenea</taxon>
        <taxon>Monopisthocotylea</taxon>
        <taxon>Dactylogyridea</taxon>
        <taxon>Ancyrocephalidae</taxon>
        <taxon>Cichlidogyrus</taxon>
    </lineage>
</organism>
<evidence type="ECO:0000313" key="8">
    <source>
        <dbReference type="Proteomes" id="UP001626550"/>
    </source>
</evidence>
<dbReference type="Pfam" id="PF00795">
    <property type="entry name" value="CN_hydrolase"/>
    <property type="match status" value="1"/>
</dbReference>
<dbReference type="EMBL" id="JBJKFK010000887">
    <property type="protein sequence ID" value="KAL3314859.1"/>
    <property type="molecule type" value="Genomic_DNA"/>
</dbReference>
<dbReference type="PANTHER" id="PTHR23088:SF30">
    <property type="entry name" value="OMEGA-AMIDASE NIT2"/>
    <property type="match status" value="1"/>
</dbReference>
<evidence type="ECO:0000256" key="5">
    <source>
        <dbReference type="ARBA" id="ARBA00048745"/>
    </source>
</evidence>
<keyword evidence="1 7" id="KW-0378">Hydrolase</keyword>
<comment type="catalytic activity">
    <reaction evidence="2">
        <text>2-oxoglutaramate + H2O = 2-oxoglutarate + NH4(+)</text>
        <dbReference type="Rhea" id="RHEA:32963"/>
        <dbReference type="ChEBI" id="CHEBI:15377"/>
        <dbReference type="ChEBI" id="CHEBI:16769"/>
        <dbReference type="ChEBI" id="CHEBI:16810"/>
        <dbReference type="ChEBI" id="CHEBI:28938"/>
        <dbReference type="EC" id="3.5.1.3"/>
    </reaction>
    <physiologicalReaction direction="left-to-right" evidence="2">
        <dbReference type="Rhea" id="RHEA:32964"/>
    </physiologicalReaction>
</comment>
<protein>
    <recommendedName>
        <fullName evidence="3">omega-amidase</fullName>
        <ecNumber evidence="3">3.5.1.3</ecNumber>
    </recommendedName>
    <alternativeName>
        <fullName evidence="4">Nitrilase homolog 2</fullName>
    </alternativeName>
</protein>
<feature type="domain" description="CN hydrolase" evidence="6">
    <location>
        <begin position="5"/>
        <end position="249"/>
    </location>
</feature>
<evidence type="ECO:0000256" key="4">
    <source>
        <dbReference type="ARBA" id="ARBA00041576"/>
    </source>
</evidence>
<dbReference type="EC" id="3.5.1.3" evidence="3"/>
<accession>A0ABD2Q5K7</accession>
<keyword evidence="8" id="KW-1185">Reference proteome</keyword>
<comment type="caution">
    <text evidence="7">The sequence shown here is derived from an EMBL/GenBank/DDBJ whole genome shotgun (WGS) entry which is preliminary data.</text>
</comment>
<gene>
    <name evidence="7" type="primary">NIT2</name>
    <name evidence="7" type="ORF">Ciccas_006514</name>
</gene>
<dbReference type="GO" id="GO:0050152">
    <property type="term" value="F:omega-amidase activity"/>
    <property type="evidence" value="ECO:0007669"/>
    <property type="project" value="UniProtKB-EC"/>
</dbReference>
<dbReference type="PANTHER" id="PTHR23088">
    <property type="entry name" value="NITRILASE-RELATED"/>
    <property type="match status" value="1"/>
</dbReference>
<evidence type="ECO:0000313" key="7">
    <source>
        <dbReference type="EMBL" id="KAL3314859.1"/>
    </source>
</evidence>